<dbReference type="Gene3D" id="1.10.260.40">
    <property type="entry name" value="lambda repressor-like DNA-binding domains"/>
    <property type="match status" value="1"/>
</dbReference>
<dbReference type="CDD" id="cd00093">
    <property type="entry name" value="HTH_XRE"/>
    <property type="match status" value="1"/>
</dbReference>
<gene>
    <name evidence="3" type="ORF">BHF68_13880</name>
</gene>
<accession>A0A1E5G3W9</accession>
<protein>
    <recommendedName>
        <fullName evidence="2">HTH cro/C1-type domain-containing protein</fullName>
    </recommendedName>
</protein>
<dbReference type="InterPro" id="IPR010982">
    <property type="entry name" value="Lambda_DNA-bd_dom_sf"/>
</dbReference>
<reference evidence="3 4" key="1">
    <citation type="submission" date="2016-09" db="EMBL/GenBank/DDBJ databases">
        <title>Draft genome sequence for the type strain of Desulfuribacillus alkaliarsenatis AHT28, an obligately anaerobic, sulfidogenic bacterium isolated from Russian soda lake sediments.</title>
        <authorList>
            <person name="Abin C.A."/>
            <person name="Hollibaugh J.T."/>
        </authorList>
    </citation>
    <scope>NUCLEOTIDE SEQUENCE [LARGE SCALE GENOMIC DNA]</scope>
    <source>
        <strain evidence="3 4">AHT28</strain>
    </source>
</reference>
<dbReference type="GO" id="GO:0003700">
    <property type="term" value="F:DNA-binding transcription factor activity"/>
    <property type="evidence" value="ECO:0007669"/>
    <property type="project" value="TreeGrafter"/>
</dbReference>
<dbReference type="Proteomes" id="UP000094296">
    <property type="component" value="Unassembled WGS sequence"/>
</dbReference>
<dbReference type="PANTHER" id="PTHR46797:SF1">
    <property type="entry name" value="METHYLPHOSPHONATE SYNTHASE"/>
    <property type="match status" value="1"/>
</dbReference>
<dbReference type="OrthoDB" id="2615321at2"/>
<dbReference type="STRING" id="766136.BHF68_13880"/>
<dbReference type="EMBL" id="MIJE01000004">
    <property type="protein sequence ID" value="OEF97774.1"/>
    <property type="molecule type" value="Genomic_DNA"/>
</dbReference>
<keyword evidence="4" id="KW-1185">Reference proteome</keyword>
<organism evidence="3 4">
    <name type="scientific">Desulfuribacillus alkaliarsenatis</name>
    <dbReference type="NCBI Taxonomy" id="766136"/>
    <lineage>
        <taxon>Bacteria</taxon>
        <taxon>Bacillati</taxon>
        <taxon>Bacillota</taxon>
        <taxon>Desulfuribacillia</taxon>
        <taxon>Desulfuribacillales</taxon>
        <taxon>Desulfuribacillaceae</taxon>
        <taxon>Desulfuribacillus</taxon>
    </lineage>
</organism>
<keyword evidence="1" id="KW-0238">DNA-binding</keyword>
<evidence type="ECO:0000313" key="3">
    <source>
        <dbReference type="EMBL" id="OEF97774.1"/>
    </source>
</evidence>
<evidence type="ECO:0000313" key="4">
    <source>
        <dbReference type="Proteomes" id="UP000094296"/>
    </source>
</evidence>
<dbReference type="AlphaFoldDB" id="A0A1E5G3W9"/>
<proteinExistence type="predicted"/>
<dbReference type="SUPFAM" id="SSF47413">
    <property type="entry name" value="lambda repressor-like DNA-binding domains"/>
    <property type="match status" value="1"/>
</dbReference>
<dbReference type="InterPro" id="IPR001387">
    <property type="entry name" value="Cro/C1-type_HTH"/>
</dbReference>
<evidence type="ECO:0000256" key="1">
    <source>
        <dbReference type="ARBA" id="ARBA00023125"/>
    </source>
</evidence>
<dbReference type="PANTHER" id="PTHR46797">
    <property type="entry name" value="HTH-TYPE TRANSCRIPTIONAL REGULATOR"/>
    <property type="match status" value="1"/>
</dbReference>
<dbReference type="PROSITE" id="PS50943">
    <property type="entry name" value="HTH_CROC1"/>
    <property type="match status" value="1"/>
</dbReference>
<dbReference type="GO" id="GO:0005829">
    <property type="term" value="C:cytosol"/>
    <property type="evidence" value="ECO:0007669"/>
    <property type="project" value="TreeGrafter"/>
</dbReference>
<dbReference type="SMART" id="SM00530">
    <property type="entry name" value="HTH_XRE"/>
    <property type="match status" value="1"/>
</dbReference>
<dbReference type="GO" id="GO:0003677">
    <property type="term" value="F:DNA binding"/>
    <property type="evidence" value="ECO:0007669"/>
    <property type="project" value="UniProtKB-KW"/>
</dbReference>
<name>A0A1E5G3W9_9FIRM</name>
<comment type="caution">
    <text evidence="3">The sequence shown here is derived from an EMBL/GenBank/DDBJ whole genome shotgun (WGS) entry which is preliminary data.</text>
</comment>
<sequence length="121" mass="13786">MYTQLGKRIRMLRLQKGVGLNEMATRLNVSAGYLSNLETGKTETIQLSLIQNLQEELNVTLSDFFISTNKENANLKEFIFRLNHVNDLLKDLNNNNPELANYLLSVVEQGIDVFNSKVLVK</sequence>
<evidence type="ECO:0000259" key="2">
    <source>
        <dbReference type="PROSITE" id="PS50943"/>
    </source>
</evidence>
<dbReference type="Pfam" id="PF13560">
    <property type="entry name" value="HTH_31"/>
    <property type="match status" value="1"/>
</dbReference>
<feature type="domain" description="HTH cro/C1-type" evidence="2">
    <location>
        <begin position="9"/>
        <end position="64"/>
    </location>
</feature>
<dbReference type="InterPro" id="IPR050807">
    <property type="entry name" value="TransReg_Diox_bact_type"/>
</dbReference>